<dbReference type="OrthoDB" id="259769at2759"/>
<keyword evidence="2" id="KW-0804">Transcription</keyword>
<dbReference type="GO" id="GO:0006366">
    <property type="term" value="P:transcription by RNA polymerase II"/>
    <property type="evidence" value="ECO:0007669"/>
    <property type="project" value="TreeGrafter"/>
</dbReference>
<dbReference type="EMBL" id="KB932206">
    <property type="protein sequence ID" value="KCV69310.1"/>
    <property type="molecule type" value="Genomic_DNA"/>
</dbReference>
<protein>
    <submittedName>
        <fullName evidence="3">DNA-directed RNA polymerase I, II, and III subunit RPABC2</fullName>
    </submittedName>
</protein>
<keyword evidence="4" id="KW-1185">Reference proteome</keyword>
<gene>
    <name evidence="3" type="ORF">H696_03742</name>
</gene>
<accession>A0A058Z4W2</accession>
<evidence type="ECO:0000256" key="1">
    <source>
        <dbReference type="ARBA" id="ARBA00022478"/>
    </source>
</evidence>
<dbReference type="PANTHER" id="PTHR47227">
    <property type="entry name" value="DNA-DIRECTED RNA POLYMERASE SUBUNIT K"/>
    <property type="match status" value="1"/>
</dbReference>
<dbReference type="GO" id="GO:0005666">
    <property type="term" value="C:RNA polymerase III complex"/>
    <property type="evidence" value="ECO:0007669"/>
    <property type="project" value="TreeGrafter"/>
</dbReference>
<dbReference type="GO" id="GO:0042797">
    <property type="term" value="P:tRNA transcription by RNA polymerase III"/>
    <property type="evidence" value="ECO:0007669"/>
    <property type="project" value="TreeGrafter"/>
</dbReference>
<proteinExistence type="predicted"/>
<dbReference type="SMART" id="SM01409">
    <property type="entry name" value="RNA_pol_Rpb6"/>
    <property type="match status" value="1"/>
</dbReference>
<dbReference type="GO" id="GO:0003899">
    <property type="term" value="F:DNA-directed RNA polymerase activity"/>
    <property type="evidence" value="ECO:0007669"/>
    <property type="project" value="InterPro"/>
</dbReference>
<dbReference type="Proteomes" id="UP000030693">
    <property type="component" value="Unassembled WGS sequence"/>
</dbReference>
<dbReference type="eggNOG" id="KOG3405">
    <property type="taxonomic scope" value="Eukaryota"/>
</dbReference>
<dbReference type="Gene3D" id="3.90.940.10">
    <property type="match status" value="1"/>
</dbReference>
<name>A0A058Z4W2_FONAL</name>
<evidence type="ECO:0000256" key="2">
    <source>
        <dbReference type="ARBA" id="ARBA00023163"/>
    </source>
</evidence>
<evidence type="ECO:0000313" key="3">
    <source>
        <dbReference type="EMBL" id="KCV69310.1"/>
    </source>
</evidence>
<evidence type="ECO:0000313" key="4">
    <source>
        <dbReference type="Proteomes" id="UP000030693"/>
    </source>
</evidence>
<dbReference type="GO" id="GO:0006360">
    <property type="term" value="P:transcription by RNA polymerase I"/>
    <property type="evidence" value="ECO:0007669"/>
    <property type="project" value="TreeGrafter"/>
</dbReference>
<dbReference type="NCBIfam" id="NF002208">
    <property type="entry name" value="PRK01099.1-3"/>
    <property type="match status" value="1"/>
</dbReference>
<dbReference type="InterPro" id="IPR006111">
    <property type="entry name" value="Rpo6/Rpb6"/>
</dbReference>
<dbReference type="InterPro" id="IPR020708">
    <property type="entry name" value="DNA-dir_RNA_polK_14-18kDa_CS"/>
</dbReference>
<reference evidence="3" key="1">
    <citation type="submission" date="2013-04" db="EMBL/GenBank/DDBJ databases">
        <title>The Genome Sequence of Fonticula alba ATCC 38817.</title>
        <authorList>
            <consortium name="The Broad Institute Genomics Platform"/>
            <person name="Russ C."/>
            <person name="Cuomo C."/>
            <person name="Burger G."/>
            <person name="Gray M.W."/>
            <person name="Holland P.W.H."/>
            <person name="King N."/>
            <person name="Lang F.B.F."/>
            <person name="Roger A.J."/>
            <person name="Ruiz-Trillo I."/>
            <person name="Brown M."/>
            <person name="Walker B."/>
            <person name="Young S."/>
            <person name="Zeng Q."/>
            <person name="Gargeya S."/>
            <person name="Fitzgerald M."/>
            <person name="Haas B."/>
            <person name="Abouelleil A."/>
            <person name="Allen A.W."/>
            <person name="Alvarado L."/>
            <person name="Arachchi H.M."/>
            <person name="Berlin A.M."/>
            <person name="Chapman S.B."/>
            <person name="Gainer-Dewar J."/>
            <person name="Goldberg J."/>
            <person name="Griggs A."/>
            <person name="Gujja S."/>
            <person name="Hansen M."/>
            <person name="Howarth C."/>
            <person name="Imamovic A."/>
            <person name="Ireland A."/>
            <person name="Larimer J."/>
            <person name="McCowan C."/>
            <person name="Murphy C."/>
            <person name="Pearson M."/>
            <person name="Poon T.W."/>
            <person name="Priest M."/>
            <person name="Roberts A."/>
            <person name="Saif S."/>
            <person name="Shea T."/>
            <person name="Sisk P."/>
            <person name="Sykes S."/>
            <person name="Wortman J."/>
            <person name="Nusbaum C."/>
            <person name="Birren B."/>
        </authorList>
    </citation>
    <scope>NUCLEOTIDE SEQUENCE [LARGE SCALE GENOMIC DNA]</scope>
    <source>
        <strain evidence="3">ATCC 38817</strain>
    </source>
</reference>
<dbReference type="GeneID" id="20528467"/>
<dbReference type="InterPro" id="IPR006110">
    <property type="entry name" value="Pol_omega/Rpo6/RPB6"/>
</dbReference>
<dbReference type="GO" id="GO:0005736">
    <property type="term" value="C:RNA polymerase I complex"/>
    <property type="evidence" value="ECO:0007669"/>
    <property type="project" value="TreeGrafter"/>
</dbReference>
<dbReference type="PIRSF" id="PIRSF000778">
    <property type="entry name" value="RpoK/RPB6"/>
    <property type="match status" value="1"/>
</dbReference>
<dbReference type="RefSeq" id="XP_009495875.1">
    <property type="nucleotide sequence ID" value="XM_009497600.1"/>
</dbReference>
<dbReference type="GO" id="GO:0003677">
    <property type="term" value="F:DNA binding"/>
    <property type="evidence" value="ECO:0007669"/>
    <property type="project" value="InterPro"/>
</dbReference>
<dbReference type="PANTHER" id="PTHR47227:SF5">
    <property type="entry name" value="DNA-DIRECTED RNA POLYMERASES I, II, AND III SUBUNIT RPABC2"/>
    <property type="match status" value="1"/>
</dbReference>
<dbReference type="AlphaFoldDB" id="A0A058Z4W2"/>
<dbReference type="GO" id="GO:0005665">
    <property type="term" value="C:RNA polymerase II, core complex"/>
    <property type="evidence" value="ECO:0007669"/>
    <property type="project" value="TreeGrafter"/>
</dbReference>
<dbReference type="PROSITE" id="PS01111">
    <property type="entry name" value="RNA_POL_K_14KD"/>
    <property type="match status" value="1"/>
</dbReference>
<keyword evidence="1 3" id="KW-0240">DNA-directed RNA polymerase</keyword>
<organism evidence="3">
    <name type="scientific">Fonticula alba</name>
    <name type="common">Slime mold</name>
    <dbReference type="NCBI Taxonomy" id="691883"/>
    <lineage>
        <taxon>Eukaryota</taxon>
        <taxon>Rotosphaerida</taxon>
        <taxon>Fonticulaceae</taxon>
        <taxon>Fonticula</taxon>
    </lineage>
</organism>
<dbReference type="InterPro" id="IPR036161">
    <property type="entry name" value="RPB6/omega-like_sf"/>
</dbReference>
<dbReference type="SUPFAM" id="SSF63562">
    <property type="entry name" value="RPB6/omega subunit-like"/>
    <property type="match status" value="1"/>
</dbReference>
<sequence>MADEEETFNFELSEAGASIAENSPINEEVVSFGEEHDFSGEHQAVPANLRSTSPFMTKYECARLLGTRALQISMNAPITVEPAGLTDPLAIAEKELREGKVPLIVRRYLPNGTYEDWPASELSYNYN</sequence>
<dbReference type="Pfam" id="PF01192">
    <property type="entry name" value="RNA_pol_Rpb6"/>
    <property type="match status" value="1"/>
</dbReference>
<dbReference type="STRING" id="691883.A0A058Z4W2"/>